<organism evidence="1 2">
    <name type="scientific">Cirrhinus mrigala</name>
    <name type="common">Mrigala</name>
    <dbReference type="NCBI Taxonomy" id="683832"/>
    <lineage>
        <taxon>Eukaryota</taxon>
        <taxon>Metazoa</taxon>
        <taxon>Chordata</taxon>
        <taxon>Craniata</taxon>
        <taxon>Vertebrata</taxon>
        <taxon>Euteleostomi</taxon>
        <taxon>Actinopterygii</taxon>
        <taxon>Neopterygii</taxon>
        <taxon>Teleostei</taxon>
        <taxon>Ostariophysi</taxon>
        <taxon>Cypriniformes</taxon>
        <taxon>Cyprinidae</taxon>
        <taxon>Labeoninae</taxon>
        <taxon>Labeonini</taxon>
        <taxon>Cirrhinus</taxon>
    </lineage>
</organism>
<dbReference type="EMBL" id="JAMKFB020000016">
    <property type="protein sequence ID" value="KAL0173037.1"/>
    <property type="molecule type" value="Genomic_DNA"/>
</dbReference>
<evidence type="ECO:0000313" key="2">
    <source>
        <dbReference type="Proteomes" id="UP001529510"/>
    </source>
</evidence>
<evidence type="ECO:0000313" key="1">
    <source>
        <dbReference type="EMBL" id="KAL0173037.1"/>
    </source>
</evidence>
<protein>
    <submittedName>
        <fullName evidence="1">Uncharacterized protein</fullName>
    </submittedName>
</protein>
<keyword evidence="2" id="KW-1185">Reference proteome</keyword>
<sequence length="60" mass="6331">MAQFMTHVDLAALKPAITGMRSDPVKGPVSLAATVQPAWSCLRATALNQHPALGDDQEDS</sequence>
<dbReference type="AlphaFoldDB" id="A0ABD0PGU6"/>
<name>A0ABD0PGU6_CIRMR</name>
<comment type="caution">
    <text evidence="1">The sequence shown here is derived from an EMBL/GenBank/DDBJ whole genome shotgun (WGS) entry which is preliminary data.</text>
</comment>
<reference evidence="1 2" key="1">
    <citation type="submission" date="2024-05" db="EMBL/GenBank/DDBJ databases">
        <title>Genome sequencing and assembly of Indian major carp, Cirrhinus mrigala (Hamilton, 1822).</title>
        <authorList>
            <person name="Mohindra V."/>
            <person name="Chowdhury L.M."/>
            <person name="Lal K."/>
            <person name="Jena J.K."/>
        </authorList>
    </citation>
    <scope>NUCLEOTIDE SEQUENCE [LARGE SCALE GENOMIC DNA]</scope>
    <source>
        <strain evidence="1">CM1030</strain>
        <tissue evidence="1">Blood</tissue>
    </source>
</reference>
<accession>A0ABD0PGU6</accession>
<proteinExistence type="predicted"/>
<dbReference type="Proteomes" id="UP001529510">
    <property type="component" value="Unassembled WGS sequence"/>
</dbReference>
<gene>
    <name evidence="1" type="ORF">M9458_033348</name>
</gene>
<feature type="non-terminal residue" evidence="1">
    <location>
        <position position="60"/>
    </location>
</feature>